<name>A0A399SIM3_9MICO</name>
<dbReference type="EMBL" id="QWGT01000612">
    <property type="protein sequence ID" value="RIJ43410.1"/>
    <property type="molecule type" value="Genomic_DNA"/>
</dbReference>
<sequence>MTGMNPATAKRLARDDVAPMYAEVDAAIA</sequence>
<feature type="non-terminal residue" evidence="1">
    <location>
        <position position="29"/>
    </location>
</feature>
<dbReference type="AlphaFoldDB" id="A0A399SIM3"/>
<keyword evidence="2" id="KW-1185">Reference proteome</keyword>
<organism evidence="1 2">
    <name type="scientific">Clavibacter lycopersici</name>
    <dbReference type="NCBI Taxonomy" id="2301718"/>
    <lineage>
        <taxon>Bacteria</taxon>
        <taxon>Bacillati</taxon>
        <taxon>Actinomycetota</taxon>
        <taxon>Actinomycetes</taxon>
        <taxon>Micrococcales</taxon>
        <taxon>Microbacteriaceae</taxon>
        <taxon>Clavibacter</taxon>
    </lineage>
</organism>
<gene>
    <name evidence="1" type="ORF">DZG00_16780</name>
</gene>
<comment type="caution">
    <text evidence="1">The sequence shown here is derived from an EMBL/GenBank/DDBJ whole genome shotgun (WGS) entry which is preliminary data.</text>
</comment>
<evidence type="ECO:0000313" key="1">
    <source>
        <dbReference type="EMBL" id="RIJ43410.1"/>
    </source>
</evidence>
<dbReference type="Proteomes" id="UP000266484">
    <property type="component" value="Unassembled WGS sequence"/>
</dbReference>
<accession>A0A399SIM3</accession>
<reference evidence="1 2" key="1">
    <citation type="submission" date="2018-08" db="EMBL/GenBank/DDBJ databases">
        <title>Genome Sequence of Clavibacter michiganensis Subspecies type strains, and the Atypical Peach-Colored Strains Isolated from Tomato.</title>
        <authorList>
            <person name="Osdaghi E."/>
            <person name="Portier P."/>
            <person name="Briand M."/>
            <person name="Jacques M.-A."/>
        </authorList>
    </citation>
    <scope>NUCLEOTIDE SEQUENCE [LARGE SCALE GENOMIC DNA]</scope>
    <source>
        <strain evidence="1 2">CFBP 8615</strain>
    </source>
</reference>
<protein>
    <submittedName>
        <fullName evidence="1">Histidine phosphatase family protein</fullName>
    </submittedName>
</protein>
<evidence type="ECO:0000313" key="2">
    <source>
        <dbReference type="Proteomes" id="UP000266484"/>
    </source>
</evidence>
<proteinExistence type="predicted"/>